<dbReference type="InterPro" id="IPR016040">
    <property type="entry name" value="NAD(P)-bd_dom"/>
</dbReference>
<evidence type="ECO:0000259" key="1">
    <source>
        <dbReference type="Pfam" id="PF16363"/>
    </source>
</evidence>
<dbReference type="EC" id="4.2.1.45" evidence="2"/>
<dbReference type="Proteomes" id="UP000653578">
    <property type="component" value="Unassembled WGS sequence"/>
</dbReference>
<accession>A0ABX1XI31</accession>
<dbReference type="Gene3D" id="3.90.25.10">
    <property type="entry name" value="UDP-galactose 4-epimerase, domain 1"/>
    <property type="match status" value="1"/>
</dbReference>
<evidence type="ECO:0000313" key="3">
    <source>
        <dbReference type="Proteomes" id="UP000653578"/>
    </source>
</evidence>
<dbReference type="RefSeq" id="WP_171635030.1">
    <property type="nucleotide sequence ID" value="NZ_WHNY01000075.1"/>
</dbReference>
<proteinExistence type="predicted"/>
<dbReference type="EMBL" id="WHNY01000075">
    <property type="protein sequence ID" value="NOU67944.1"/>
    <property type="molecule type" value="Genomic_DNA"/>
</dbReference>
<dbReference type="PANTHER" id="PTHR43000">
    <property type="entry name" value="DTDP-D-GLUCOSE 4,6-DEHYDRATASE-RELATED"/>
    <property type="match status" value="1"/>
</dbReference>
<dbReference type="NCBIfam" id="TIGR02622">
    <property type="entry name" value="CDP_4_6_dhtase"/>
    <property type="match status" value="1"/>
</dbReference>
<gene>
    <name evidence="2" type="primary">rfbG</name>
    <name evidence="2" type="ORF">GC096_28355</name>
</gene>
<name>A0ABX1XI31_9BACL</name>
<dbReference type="InterPro" id="IPR036291">
    <property type="entry name" value="NAD(P)-bd_dom_sf"/>
</dbReference>
<dbReference type="Gene3D" id="3.40.50.720">
    <property type="entry name" value="NAD(P)-binding Rossmann-like Domain"/>
    <property type="match status" value="1"/>
</dbReference>
<reference evidence="2 3" key="1">
    <citation type="submission" date="2019-10" db="EMBL/GenBank/DDBJ databases">
        <title>Description of Paenibacillus humi sp. nov.</title>
        <authorList>
            <person name="Carlier A."/>
            <person name="Qi S."/>
        </authorList>
    </citation>
    <scope>NUCLEOTIDE SEQUENCE [LARGE SCALE GENOMIC DNA]</scope>
    <source>
        <strain evidence="2 3">LMG 31461</strain>
    </source>
</reference>
<dbReference type="GO" id="GO:0047733">
    <property type="term" value="F:CDP-glucose 4,6-dehydratase activity"/>
    <property type="evidence" value="ECO:0007669"/>
    <property type="project" value="UniProtKB-EC"/>
</dbReference>
<dbReference type="CDD" id="cd05252">
    <property type="entry name" value="CDP_GD_SDR_e"/>
    <property type="match status" value="1"/>
</dbReference>
<keyword evidence="2" id="KW-0456">Lyase</keyword>
<dbReference type="Pfam" id="PF16363">
    <property type="entry name" value="GDP_Man_Dehyd"/>
    <property type="match status" value="1"/>
</dbReference>
<dbReference type="InterPro" id="IPR013445">
    <property type="entry name" value="CDP_4_6_deHydtase"/>
</dbReference>
<evidence type="ECO:0000313" key="2">
    <source>
        <dbReference type="EMBL" id="NOU67944.1"/>
    </source>
</evidence>
<protein>
    <submittedName>
        <fullName evidence="2">CDP-glucose 4,6-dehydratase</fullName>
        <ecNumber evidence="2">4.2.1.45</ecNumber>
    </submittedName>
</protein>
<comment type="caution">
    <text evidence="2">The sequence shown here is derived from an EMBL/GenBank/DDBJ whole genome shotgun (WGS) entry which is preliminary data.</text>
</comment>
<organism evidence="2 3">
    <name type="scientific">Paenibacillus plantarum</name>
    <dbReference type="NCBI Taxonomy" id="2654975"/>
    <lineage>
        <taxon>Bacteria</taxon>
        <taxon>Bacillati</taxon>
        <taxon>Bacillota</taxon>
        <taxon>Bacilli</taxon>
        <taxon>Bacillales</taxon>
        <taxon>Paenibacillaceae</taxon>
        <taxon>Paenibacillus</taxon>
    </lineage>
</organism>
<feature type="domain" description="NAD(P)-binding" evidence="1">
    <location>
        <begin position="13"/>
        <end position="332"/>
    </location>
</feature>
<dbReference type="SUPFAM" id="SSF51735">
    <property type="entry name" value="NAD(P)-binding Rossmann-fold domains"/>
    <property type="match status" value="1"/>
</dbReference>
<keyword evidence="3" id="KW-1185">Reference proteome</keyword>
<sequence length="360" mass="40460">MVNSAFWHGKRVLITGHSGFKGAWLCLWLQSLGADVIGYALQPPTEPNLFHLSGLDKDMQSFFADIRDRERLRQVVADTDPTIIFHMAAQPIVRNSYKNPVDTYEVNVMGTVNLLEAVRSAAASGKSSIRAVINVTTDKCYENREWSWGYREIDRLGGFDPYSNSKACSELVTSAFRSSFFHPDNGISIATARAGNVIGGGDWAEDRLIPDSIRAYLSNTVMNIRNPAAIRPWQHVLEPLGGYLLLAEHMVLDTGKYGDGWNFGPHDADVQNVEWVVQRLGSKLGTHDFYEIERGSDQVKHPHEANVLKLDCSKSASALNWRPKWSLDTTLDRITEWVHAYQEQLDTRSTCLKQIEAYMA</sequence>